<accession>A0A6C0CXW3</accession>
<dbReference type="EMBL" id="MN739498">
    <property type="protein sequence ID" value="QHT08529.1"/>
    <property type="molecule type" value="Genomic_DNA"/>
</dbReference>
<reference evidence="1" key="1">
    <citation type="journal article" date="2020" name="Nature">
        <title>Giant virus diversity and host interactions through global metagenomics.</title>
        <authorList>
            <person name="Schulz F."/>
            <person name="Roux S."/>
            <person name="Paez-Espino D."/>
            <person name="Jungbluth S."/>
            <person name="Walsh D.A."/>
            <person name="Denef V.J."/>
            <person name="McMahon K.D."/>
            <person name="Konstantinidis K.T."/>
            <person name="Eloe-Fadrosh E.A."/>
            <person name="Kyrpides N.C."/>
            <person name="Woyke T."/>
        </authorList>
    </citation>
    <scope>NUCLEOTIDE SEQUENCE</scope>
    <source>
        <strain evidence="1">GVMAG-M-3300022752-66</strain>
    </source>
</reference>
<evidence type="ECO:0000313" key="1">
    <source>
        <dbReference type="EMBL" id="QHT08529.1"/>
    </source>
</evidence>
<name>A0A6C0CXW3_9ZZZZ</name>
<proteinExistence type="predicted"/>
<organism evidence="1">
    <name type="scientific">viral metagenome</name>
    <dbReference type="NCBI Taxonomy" id="1070528"/>
    <lineage>
        <taxon>unclassified sequences</taxon>
        <taxon>metagenomes</taxon>
        <taxon>organismal metagenomes</taxon>
    </lineage>
</organism>
<dbReference type="AlphaFoldDB" id="A0A6C0CXW3"/>
<sequence>MNYLPPTQFLNYKEYEFIVSIGNKCPTAVTLRQLNIYNESFPFDSIPTTPYLILKYLQNQNEFYPQKNIVRTSDNVWFGHFDIDEKYDETIETFKRRFERLFNILENKKKILFVYTSEADVYNEMNNRYNDNYNQLCKLVEYLIETYKYDNFKLLCIHTNKSFADTNNIVNFTINVPDNYMSDDMSTHTEETTCEYRKTLKNFVRDIFQV</sequence>
<protein>
    <submittedName>
        <fullName evidence="1">Uncharacterized protein</fullName>
    </submittedName>
</protein>